<evidence type="ECO:0000256" key="5">
    <source>
        <dbReference type="ARBA" id="ARBA00022989"/>
    </source>
</evidence>
<keyword evidence="2" id="KW-0813">Transport</keyword>
<dbReference type="InterPro" id="IPR011701">
    <property type="entry name" value="MFS"/>
</dbReference>
<feature type="transmembrane region" description="Helical" evidence="7">
    <location>
        <begin position="218"/>
        <end position="242"/>
    </location>
</feature>
<dbReference type="GO" id="GO:0022857">
    <property type="term" value="F:transmembrane transporter activity"/>
    <property type="evidence" value="ECO:0007669"/>
    <property type="project" value="InterPro"/>
</dbReference>
<feature type="transmembrane region" description="Helical" evidence="7">
    <location>
        <begin position="97"/>
        <end position="120"/>
    </location>
</feature>
<keyword evidence="4 7" id="KW-0812">Transmembrane</keyword>
<dbReference type="AlphaFoldDB" id="A0A9D2TIW4"/>
<dbReference type="Gene3D" id="1.20.1250.20">
    <property type="entry name" value="MFS general substrate transporter like domains"/>
    <property type="match status" value="1"/>
</dbReference>
<keyword evidence="3" id="KW-1003">Cell membrane</keyword>
<evidence type="ECO:0000313" key="8">
    <source>
        <dbReference type="EMBL" id="HJC71679.1"/>
    </source>
</evidence>
<evidence type="ECO:0000256" key="2">
    <source>
        <dbReference type="ARBA" id="ARBA00022448"/>
    </source>
</evidence>
<comment type="caution">
    <text evidence="8">The sequence shown here is derived from an EMBL/GenBank/DDBJ whole genome shotgun (WGS) entry which is preliminary data.</text>
</comment>
<reference evidence="8" key="1">
    <citation type="journal article" date="2021" name="PeerJ">
        <title>Extensive microbial diversity within the chicken gut microbiome revealed by metagenomics and culture.</title>
        <authorList>
            <person name="Gilroy R."/>
            <person name="Ravi A."/>
            <person name="Getino M."/>
            <person name="Pursley I."/>
            <person name="Horton D.L."/>
            <person name="Alikhan N.F."/>
            <person name="Baker D."/>
            <person name="Gharbi K."/>
            <person name="Hall N."/>
            <person name="Watson M."/>
            <person name="Adriaenssens E.M."/>
            <person name="Foster-Nyarko E."/>
            <person name="Jarju S."/>
            <person name="Secka A."/>
            <person name="Antonio M."/>
            <person name="Oren A."/>
            <person name="Chaudhuri R.R."/>
            <person name="La Ragione R."/>
            <person name="Hildebrand F."/>
            <person name="Pallen M.J."/>
        </authorList>
    </citation>
    <scope>NUCLEOTIDE SEQUENCE</scope>
    <source>
        <strain evidence="8">5933</strain>
    </source>
</reference>
<sequence length="398" mass="43898">MEQKSRYYLFMIGRFTSSFGNWFATMAIPFMIYDLTGSAMAVSVSFLLETLPIILLSPAISKRIDHGSRKILLQFCEGVSGLSILLCVLTGCRNVTVLYLMCMVLSVASFTYNTTVNAYVPDICGNLELKTANTIDSFVSNISMVIAPVLAGMCIEWQGYQTALIIDICTFVLSILFLCFLEKDVRTGKTEQKSQNGKGTFLSREFLQWLSQERFLKAMIVICILFSVCGAIFSSLDAVYIAEIFNGSSDVYGYINSAWGVGMLAASGLYVFYKNISERSMFAVGIFMMGIATVGYGLSANIPVCIVFNFIGGVANTIYMIYYRSLIQASTDSENRGKVFTFQSTLSKILSVFIVFLAGVFADLSSVRVSIVLSGIFTIFIAFACLNALGKRRSQQKD</sequence>
<evidence type="ECO:0000313" key="9">
    <source>
        <dbReference type="Proteomes" id="UP000823918"/>
    </source>
</evidence>
<evidence type="ECO:0000256" key="6">
    <source>
        <dbReference type="ARBA" id="ARBA00023136"/>
    </source>
</evidence>
<dbReference type="PANTHER" id="PTHR43266:SF2">
    <property type="entry name" value="MAJOR FACILITATOR SUPERFAMILY (MFS) PROFILE DOMAIN-CONTAINING PROTEIN"/>
    <property type="match status" value="1"/>
</dbReference>
<protein>
    <submittedName>
        <fullName evidence="8">MFS transporter</fullName>
    </submittedName>
</protein>
<dbReference type="Pfam" id="PF07690">
    <property type="entry name" value="MFS_1"/>
    <property type="match status" value="1"/>
</dbReference>
<organism evidence="8 9">
    <name type="scientific">Candidatus Ruthenibacterium merdavium</name>
    <dbReference type="NCBI Taxonomy" id="2838752"/>
    <lineage>
        <taxon>Bacteria</taxon>
        <taxon>Bacillati</taxon>
        <taxon>Bacillota</taxon>
        <taxon>Clostridia</taxon>
        <taxon>Eubacteriales</taxon>
        <taxon>Oscillospiraceae</taxon>
        <taxon>Ruthenibacterium</taxon>
    </lineage>
</organism>
<evidence type="ECO:0000256" key="1">
    <source>
        <dbReference type="ARBA" id="ARBA00004651"/>
    </source>
</evidence>
<feature type="transmembrane region" description="Helical" evidence="7">
    <location>
        <begin position="7"/>
        <end position="33"/>
    </location>
</feature>
<comment type="subcellular location">
    <subcellularLocation>
        <location evidence="1">Cell membrane</location>
        <topology evidence="1">Multi-pass membrane protein</topology>
    </subcellularLocation>
</comment>
<dbReference type="GO" id="GO:0005886">
    <property type="term" value="C:plasma membrane"/>
    <property type="evidence" value="ECO:0007669"/>
    <property type="project" value="UniProtKB-SubCell"/>
</dbReference>
<feature type="transmembrane region" description="Helical" evidence="7">
    <location>
        <begin position="367"/>
        <end position="389"/>
    </location>
</feature>
<keyword evidence="5 7" id="KW-1133">Transmembrane helix</keyword>
<accession>A0A9D2TIW4</accession>
<reference evidence="8" key="2">
    <citation type="submission" date="2021-04" db="EMBL/GenBank/DDBJ databases">
        <authorList>
            <person name="Gilroy R."/>
        </authorList>
    </citation>
    <scope>NUCLEOTIDE SEQUENCE</scope>
    <source>
        <strain evidence="8">5933</strain>
    </source>
</reference>
<dbReference type="PANTHER" id="PTHR43266">
    <property type="entry name" value="MACROLIDE-EFFLUX PROTEIN"/>
    <property type="match status" value="1"/>
</dbReference>
<feature type="transmembrane region" description="Helical" evidence="7">
    <location>
        <begin position="306"/>
        <end position="327"/>
    </location>
</feature>
<gene>
    <name evidence="8" type="ORF">H9698_02655</name>
</gene>
<feature type="transmembrane region" description="Helical" evidence="7">
    <location>
        <begin position="159"/>
        <end position="181"/>
    </location>
</feature>
<feature type="transmembrane region" description="Helical" evidence="7">
    <location>
        <begin position="254"/>
        <end position="273"/>
    </location>
</feature>
<dbReference type="SUPFAM" id="SSF103473">
    <property type="entry name" value="MFS general substrate transporter"/>
    <property type="match status" value="1"/>
</dbReference>
<proteinExistence type="predicted"/>
<dbReference type="Proteomes" id="UP000823918">
    <property type="component" value="Unassembled WGS sequence"/>
</dbReference>
<evidence type="ECO:0000256" key="3">
    <source>
        <dbReference type="ARBA" id="ARBA00022475"/>
    </source>
</evidence>
<dbReference type="CDD" id="cd06173">
    <property type="entry name" value="MFS_MefA_like"/>
    <property type="match status" value="1"/>
</dbReference>
<evidence type="ECO:0000256" key="4">
    <source>
        <dbReference type="ARBA" id="ARBA00022692"/>
    </source>
</evidence>
<name>A0A9D2TIW4_9FIRM</name>
<feature type="transmembrane region" description="Helical" evidence="7">
    <location>
        <begin position="280"/>
        <end position="300"/>
    </location>
</feature>
<dbReference type="EMBL" id="DWWA01000016">
    <property type="protein sequence ID" value="HJC71679.1"/>
    <property type="molecule type" value="Genomic_DNA"/>
</dbReference>
<evidence type="ECO:0000256" key="7">
    <source>
        <dbReference type="SAM" id="Phobius"/>
    </source>
</evidence>
<feature type="transmembrane region" description="Helical" evidence="7">
    <location>
        <begin position="39"/>
        <end position="59"/>
    </location>
</feature>
<keyword evidence="6 7" id="KW-0472">Membrane</keyword>
<dbReference type="InterPro" id="IPR036259">
    <property type="entry name" value="MFS_trans_sf"/>
</dbReference>
<feature type="transmembrane region" description="Helical" evidence="7">
    <location>
        <begin position="339"/>
        <end position="361"/>
    </location>
</feature>